<accession>A0AAQ3SSP8</accession>
<gene>
    <name evidence="1" type="ORF">U9M48_009865</name>
</gene>
<keyword evidence="2" id="KW-1185">Reference proteome</keyword>
<dbReference type="EMBL" id="CP144746">
    <property type="protein sequence ID" value="WVZ59764.1"/>
    <property type="molecule type" value="Genomic_DNA"/>
</dbReference>
<organism evidence="1 2">
    <name type="scientific">Paspalum notatum var. saurae</name>
    <dbReference type="NCBI Taxonomy" id="547442"/>
    <lineage>
        <taxon>Eukaryota</taxon>
        <taxon>Viridiplantae</taxon>
        <taxon>Streptophyta</taxon>
        <taxon>Embryophyta</taxon>
        <taxon>Tracheophyta</taxon>
        <taxon>Spermatophyta</taxon>
        <taxon>Magnoliopsida</taxon>
        <taxon>Liliopsida</taxon>
        <taxon>Poales</taxon>
        <taxon>Poaceae</taxon>
        <taxon>PACMAD clade</taxon>
        <taxon>Panicoideae</taxon>
        <taxon>Andropogonodae</taxon>
        <taxon>Paspaleae</taxon>
        <taxon>Paspalinae</taxon>
        <taxon>Paspalum</taxon>
    </lineage>
</organism>
<protein>
    <submittedName>
        <fullName evidence="1">Uncharacterized protein</fullName>
    </submittedName>
</protein>
<dbReference type="AlphaFoldDB" id="A0AAQ3SSP8"/>
<reference evidence="1 2" key="1">
    <citation type="submission" date="2024-02" db="EMBL/GenBank/DDBJ databases">
        <title>High-quality chromosome-scale genome assembly of Pensacola bahiagrass (Paspalum notatum Flugge var. saurae).</title>
        <authorList>
            <person name="Vega J.M."/>
            <person name="Podio M."/>
            <person name="Orjuela J."/>
            <person name="Siena L.A."/>
            <person name="Pessino S.C."/>
            <person name="Combes M.C."/>
            <person name="Mariac C."/>
            <person name="Albertini E."/>
            <person name="Pupilli F."/>
            <person name="Ortiz J.P.A."/>
            <person name="Leblanc O."/>
        </authorList>
    </citation>
    <scope>NUCLEOTIDE SEQUENCE [LARGE SCALE GENOMIC DNA]</scope>
    <source>
        <strain evidence="1">R1</strain>
        <tissue evidence="1">Leaf</tissue>
    </source>
</reference>
<sequence>MAYGSLAGDEVGGVGPGVVGDGVGDVVEEVLNGSLAGDDGLHEEPKHGEHGEASVLELLDLELGGGVRVVGEAQRVEGAAGVDLVEALAERAAADAVALDEAHEHDLAGPDGEDALRVHQVGVAQVVQPALGEDLRAGLEPHRLAELDAVLGQDLREHAAQRAQHRPPRVDHLQLAVARERLRVGGEPRRVPAVVAGELAGQVRRRLLGEGAQMLWGALLTVRRMVMRPPASTPAGRETRAWPRNPVVWCSADAAIFDQLLRFLSPAMLLLADRSSGGMGMTGTMDADLYTAGDWRAARRLVVVDARRATSAPRPLAAAAPLDIARRDAQ</sequence>
<dbReference type="Proteomes" id="UP001341281">
    <property type="component" value="Chromosome 02"/>
</dbReference>
<proteinExistence type="predicted"/>
<evidence type="ECO:0000313" key="2">
    <source>
        <dbReference type="Proteomes" id="UP001341281"/>
    </source>
</evidence>
<evidence type="ECO:0000313" key="1">
    <source>
        <dbReference type="EMBL" id="WVZ59764.1"/>
    </source>
</evidence>
<name>A0AAQ3SSP8_PASNO</name>